<reference evidence="1 2" key="1">
    <citation type="journal article" date="2023" name="Nucleic Acids Res.">
        <title>The hologenome of Daphnia magna reveals possible DNA methylation and microbiome-mediated evolution of the host genome.</title>
        <authorList>
            <person name="Chaturvedi A."/>
            <person name="Li X."/>
            <person name="Dhandapani V."/>
            <person name="Marshall H."/>
            <person name="Kissane S."/>
            <person name="Cuenca-Cambronero M."/>
            <person name="Asole G."/>
            <person name="Calvet F."/>
            <person name="Ruiz-Romero M."/>
            <person name="Marangio P."/>
            <person name="Guigo R."/>
            <person name="Rago D."/>
            <person name="Mirbahai L."/>
            <person name="Eastwood N."/>
            <person name="Colbourne J.K."/>
            <person name="Zhou J."/>
            <person name="Mallon E."/>
            <person name="Orsini L."/>
        </authorList>
    </citation>
    <scope>NUCLEOTIDE SEQUENCE [LARGE SCALE GENOMIC DNA]</scope>
    <source>
        <strain evidence="1">LRV0_1</strain>
    </source>
</reference>
<gene>
    <name evidence="1" type="ORF">OUZ56_032103</name>
</gene>
<protein>
    <submittedName>
        <fullName evidence="1">Uncharacterized protein</fullName>
    </submittedName>
</protein>
<comment type="caution">
    <text evidence="1">The sequence shown here is derived from an EMBL/GenBank/DDBJ whole genome shotgun (WGS) entry which is preliminary data.</text>
</comment>
<name>A0ABQ9ZW56_9CRUS</name>
<dbReference type="EMBL" id="JAOYFB010000005">
    <property type="protein sequence ID" value="KAK4017151.1"/>
    <property type="molecule type" value="Genomic_DNA"/>
</dbReference>
<sequence length="191" mass="21234">MATCYSRPQATYNEFQRTGICPPTLTGTNDPEFEPDIRATQGFYAGSLDNEFRPWLPVLMTLGRPAVPHRELIPLPQRGNGARSNMAGPATGNESSFQANQMRASPSPTLMLDPRPRILVSRVMRRHDMMKYRVHLLLAMLSHIIIKYDRQMRAAGYGGNSPLSVCQPVRSVVYGPSLPSPAGHRRIAFTA</sequence>
<dbReference type="Proteomes" id="UP001234178">
    <property type="component" value="Unassembled WGS sequence"/>
</dbReference>
<organism evidence="1 2">
    <name type="scientific">Daphnia magna</name>
    <dbReference type="NCBI Taxonomy" id="35525"/>
    <lineage>
        <taxon>Eukaryota</taxon>
        <taxon>Metazoa</taxon>
        <taxon>Ecdysozoa</taxon>
        <taxon>Arthropoda</taxon>
        <taxon>Crustacea</taxon>
        <taxon>Branchiopoda</taxon>
        <taxon>Diplostraca</taxon>
        <taxon>Cladocera</taxon>
        <taxon>Anomopoda</taxon>
        <taxon>Daphniidae</taxon>
        <taxon>Daphnia</taxon>
    </lineage>
</organism>
<keyword evidence="2" id="KW-1185">Reference proteome</keyword>
<evidence type="ECO:0000313" key="1">
    <source>
        <dbReference type="EMBL" id="KAK4017151.1"/>
    </source>
</evidence>
<proteinExistence type="predicted"/>
<evidence type="ECO:0000313" key="2">
    <source>
        <dbReference type="Proteomes" id="UP001234178"/>
    </source>
</evidence>
<accession>A0ABQ9ZW56</accession>